<evidence type="ECO:0000256" key="1">
    <source>
        <dbReference type="ARBA" id="ARBA00022714"/>
    </source>
</evidence>
<dbReference type="Proteomes" id="UP000887568">
    <property type="component" value="Unplaced"/>
</dbReference>
<keyword evidence="3" id="KW-0408">Iron</keyword>
<dbReference type="PANTHER" id="PTHR46491:SF10">
    <property type="entry name" value="IRON-BINDING ZINC FINGER CDGSH TYPE DOMAIN-CONTAINING PROTEIN"/>
    <property type="match status" value="1"/>
</dbReference>
<protein>
    <recommendedName>
        <fullName evidence="6">Iron-binding zinc finger CDGSH type domain-containing protein</fullName>
    </recommendedName>
</protein>
<dbReference type="GO" id="GO:0051537">
    <property type="term" value="F:2 iron, 2 sulfur cluster binding"/>
    <property type="evidence" value="ECO:0007669"/>
    <property type="project" value="UniProtKB-KW"/>
</dbReference>
<sequence>MSNLLTKTRSLLARYRGVQLYGDIVRLQQVRYLEVGRKGTYIAKKMPTTAKLEAGKKYWWCKCGLSKKQPFCDGAHKPTKFKPVMIMVDKPKTVLLCRCKQTSKEPYCDMTHVGVMFSSFGKRLGLVK</sequence>
<dbReference type="GeneID" id="119719462"/>
<reference evidence="7" key="1">
    <citation type="submission" date="2022-11" db="UniProtKB">
        <authorList>
            <consortium name="EnsemblMetazoa"/>
        </authorList>
    </citation>
    <scope>IDENTIFICATION</scope>
</reference>
<dbReference type="Pfam" id="PF09360">
    <property type="entry name" value="zf-CDGSH"/>
    <property type="match status" value="1"/>
</dbReference>
<name>A0A913YZ70_PATMI</name>
<evidence type="ECO:0000313" key="8">
    <source>
        <dbReference type="Proteomes" id="UP000887568"/>
    </source>
</evidence>
<dbReference type="OrthoDB" id="15717at2759"/>
<dbReference type="GO" id="GO:0046872">
    <property type="term" value="F:metal ion binding"/>
    <property type="evidence" value="ECO:0007669"/>
    <property type="project" value="UniProtKB-KW"/>
</dbReference>
<keyword evidence="1" id="KW-0001">2Fe-2S</keyword>
<dbReference type="InterPro" id="IPR018967">
    <property type="entry name" value="FeS-contain_CDGSH-typ"/>
</dbReference>
<feature type="domain" description="Iron-binding zinc finger CDGSH type" evidence="6">
    <location>
        <begin position="45"/>
        <end position="82"/>
    </location>
</feature>
<keyword evidence="2" id="KW-0479">Metal-binding</keyword>
<accession>A0A913YZ70</accession>
<comment type="cofactor">
    <cofactor evidence="5">
        <name>[2Fe-2S] cluster</name>
        <dbReference type="ChEBI" id="CHEBI:190135"/>
    </cofactor>
</comment>
<feature type="domain" description="Iron-binding zinc finger CDGSH type" evidence="6">
    <location>
        <begin position="83"/>
        <end position="118"/>
    </location>
</feature>
<dbReference type="InterPro" id="IPR052950">
    <property type="entry name" value="CISD"/>
</dbReference>
<dbReference type="SMART" id="SM00704">
    <property type="entry name" value="ZnF_CDGSH"/>
    <property type="match status" value="2"/>
</dbReference>
<evidence type="ECO:0000256" key="4">
    <source>
        <dbReference type="ARBA" id="ARBA00023014"/>
    </source>
</evidence>
<keyword evidence="8" id="KW-1185">Reference proteome</keyword>
<evidence type="ECO:0000256" key="5">
    <source>
        <dbReference type="ARBA" id="ARBA00034078"/>
    </source>
</evidence>
<dbReference type="RefSeq" id="XP_038044863.1">
    <property type="nucleotide sequence ID" value="XM_038188935.1"/>
</dbReference>
<dbReference type="GO" id="GO:0005739">
    <property type="term" value="C:mitochondrion"/>
    <property type="evidence" value="ECO:0007669"/>
    <property type="project" value="TreeGrafter"/>
</dbReference>
<dbReference type="AlphaFoldDB" id="A0A913YZ70"/>
<evidence type="ECO:0000256" key="2">
    <source>
        <dbReference type="ARBA" id="ARBA00022723"/>
    </source>
</evidence>
<dbReference type="Gene3D" id="3.40.5.90">
    <property type="entry name" value="CDGSH iron-sulfur domain, mitoNEET-type"/>
    <property type="match status" value="2"/>
</dbReference>
<proteinExistence type="predicted"/>
<evidence type="ECO:0000256" key="3">
    <source>
        <dbReference type="ARBA" id="ARBA00023004"/>
    </source>
</evidence>
<organism evidence="7 8">
    <name type="scientific">Patiria miniata</name>
    <name type="common">Bat star</name>
    <name type="synonym">Asterina miniata</name>
    <dbReference type="NCBI Taxonomy" id="46514"/>
    <lineage>
        <taxon>Eukaryota</taxon>
        <taxon>Metazoa</taxon>
        <taxon>Echinodermata</taxon>
        <taxon>Eleutherozoa</taxon>
        <taxon>Asterozoa</taxon>
        <taxon>Asteroidea</taxon>
        <taxon>Valvatacea</taxon>
        <taxon>Valvatida</taxon>
        <taxon>Asterinidae</taxon>
        <taxon>Patiria</taxon>
    </lineage>
</organism>
<dbReference type="EnsemblMetazoa" id="XM_038188935.1">
    <property type="protein sequence ID" value="XP_038044863.1"/>
    <property type="gene ID" value="LOC119719462"/>
</dbReference>
<evidence type="ECO:0000313" key="7">
    <source>
        <dbReference type="EnsemblMetazoa" id="XP_038044863.1"/>
    </source>
</evidence>
<evidence type="ECO:0000259" key="6">
    <source>
        <dbReference type="SMART" id="SM00704"/>
    </source>
</evidence>
<dbReference type="PANTHER" id="PTHR46491">
    <property type="entry name" value="CDGSH IRON SULFUR DOMAIN PROTEIN HOMOLOG"/>
    <property type="match status" value="1"/>
</dbReference>
<keyword evidence="4" id="KW-0411">Iron-sulfur</keyword>
<dbReference type="OMA" id="PYCDMTH"/>
<dbReference type="InterPro" id="IPR042216">
    <property type="entry name" value="MitoNEET_CISD"/>
</dbReference>